<dbReference type="PROSITE" id="PS00463">
    <property type="entry name" value="ZN2_CY6_FUNGAL_1"/>
    <property type="match status" value="1"/>
</dbReference>
<proteinExistence type="predicted"/>
<keyword evidence="10" id="KW-1185">Reference proteome</keyword>
<dbReference type="Proteomes" id="UP001610432">
    <property type="component" value="Unassembled WGS sequence"/>
</dbReference>
<keyword evidence="4" id="KW-0238">DNA-binding</keyword>
<keyword evidence="3" id="KW-0805">Transcription regulation</keyword>
<dbReference type="Pfam" id="PF11951">
    <property type="entry name" value="Fungal_trans_2"/>
    <property type="match status" value="1"/>
</dbReference>
<keyword evidence="6" id="KW-0539">Nucleus</keyword>
<dbReference type="InterPro" id="IPR021858">
    <property type="entry name" value="Fun_TF"/>
</dbReference>
<evidence type="ECO:0000313" key="9">
    <source>
        <dbReference type="EMBL" id="KAL2867233.1"/>
    </source>
</evidence>
<dbReference type="InterPro" id="IPR052360">
    <property type="entry name" value="Transcr_Regulatory_Proteins"/>
</dbReference>
<evidence type="ECO:0000256" key="6">
    <source>
        <dbReference type="ARBA" id="ARBA00023242"/>
    </source>
</evidence>
<evidence type="ECO:0000256" key="4">
    <source>
        <dbReference type="ARBA" id="ARBA00023125"/>
    </source>
</evidence>
<evidence type="ECO:0000256" key="1">
    <source>
        <dbReference type="ARBA" id="ARBA00022723"/>
    </source>
</evidence>
<accession>A0ABR4LRS7</accession>
<evidence type="ECO:0000256" key="2">
    <source>
        <dbReference type="ARBA" id="ARBA00022833"/>
    </source>
</evidence>
<gene>
    <name evidence="9" type="ORF">BJX67DRAFT_108431</name>
</gene>
<keyword evidence="2" id="KW-0862">Zinc</keyword>
<organism evidence="9 10">
    <name type="scientific">Aspergillus lucknowensis</name>
    <dbReference type="NCBI Taxonomy" id="176173"/>
    <lineage>
        <taxon>Eukaryota</taxon>
        <taxon>Fungi</taxon>
        <taxon>Dikarya</taxon>
        <taxon>Ascomycota</taxon>
        <taxon>Pezizomycotina</taxon>
        <taxon>Eurotiomycetes</taxon>
        <taxon>Eurotiomycetidae</taxon>
        <taxon>Eurotiales</taxon>
        <taxon>Aspergillaceae</taxon>
        <taxon>Aspergillus</taxon>
        <taxon>Aspergillus subgen. Nidulantes</taxon>
    </lineage>
</organism>
<dbReference type="InterPro" id="IPR036864">
    <property type="entry name" value="Zn2-C6_fun-type_DNA-bd_sf"/>
</dbReference>
<keyword evidence="5" id="KW-0804">Transcription</keyword>
<evidence type="ECO:0000259" key="8">
    <source>
        <dbReference type="PROSITE" id="PS50048"/>
    </source>
</evidence>
<evidence type="ECO:0000256" key="5">
    <source>
        <dbReference type="ARBA" id="ARBA00023163"/>
    </source>
</evidence>
<dbReference type="SMART" id="SM00066">
    <property type="entry name" value="GAL4"/>
    <property type="match status" value="1"/>
</dbReference>
<dbReference type="PANTHER" id="PTHR36206:SF12">
    <property type="entry name" value="ASPERCRYPTIN BIOSYNTHESIS CLUSTER-SPECIFIC TRANSCRIPTION REGULATOR ATNN-RELATED"/>
    <property type="match status" value="1"/>
</dbReference>
<dbReference type="Pfam" id="PF00172">
    <property type="entry name" value="Zn_clus"/>
    <property type="match status" value="1"/>
</dbReference>
<feature type="region of interest" description="Disordered" evidence="7">
    <location>
        <begin position="428"/>
        <end position="473"/>
    </location>
</feature>
<evidence type="ECO:0000256" key="7">
    <source>
        <dbReference type="SAM" id="MobiDB-lite"/>
    </source>
</evidence>
<evidence type="ECO:0000313" key="10">
    <source>
        <dbReference type="Proteomes" id="UP001610432"/>
    </source>
</evidence>
<reference evidence="9 10" key="1">
    <citation type="submission" date="2024-07" db="EMBL/GenBank/DDBJ databases">
        <title>Section-level genome sequencing and comparative genomics of Aspergillus sections Usti and Cavernicolus.</title>
        <authorList>
            <consortium name="Lawrence Berkeley National Laboratory"/>
            <person name="Nybo J.L."/>
            <person name="Vesth T.C."/>
            <person name="Theobald S."/>
            <person name="Frisvad J.C."/>
            <person name="Larsen T.O."/>
            <person name="Kjaerboelling I."/>
            <person name="Rothschild-Mancinelli K."/>
            <person name="Lyhne E.K."/>
            <person name="Kogle M.E."/>
            <person name="Barry K."/>
            <person name="Clum A."/>
            <person name="Na H."/>
            <person name="Ledsgaard L."/>
            <person name="Lin J."/>
            <person name="Lipzen A."/>
            <person name="Kuo A."/>
            <person name="Riley R."/>
            <person name="Mondo S."/>
            <person name="Labutti K."/>
            <person name="Haridas S."/>
            <person name="Pangalinan J."/>
            <person name="Salamov A.A."/>
            <person name="Simmons B.A."/>
            <person name="Magnuson J.K."/>
            <person name="Chen J."/>
            <person name="Drula E."/>
            <person name="Henrissat B."/>
            <person name="Wiebenga A."/>
            <person name="Lubbers R.J."/>
            <person name="Gomes A.C."/>
            <person name="Macurrencykelacurrency M.R."/>
            <person name="Stajich J."/>
            <person name="Grigoriev I.V."/>
            <person name="Mortensen U.H."/>
            <person name="De Vries R.P."/>
            <person name="Baker S.E."/>
            <person name="Andersen M.R."/>
        </authorList>
    </citation>
    <scope>NUCLEOTIDE SEQUENCE [LARGE SCALE GENOMIC DNA]</scope>
    <source>
        <strain evidence="9 10">CBS 449.75</strain>
    </source>
</reference>
<dbReference type="RefSeq" id="XP_070886212.1">
    <property type="nucleotide sequence ID" value="XM_071024283.1"/>
</dbReference>
<dbReference type="PROSITE" id="PS50048">
    <property type="entry name" value="ZN2_CY6_FUNGAL_2"/>
    <property type="match status" value="1"/>
</dbReference>
<dbReference type="EMBL" id="JBFXLQ010000020">
    <property type="protein sequence ID" value="KAL2867233.1"/>
    <property type="molecule type" value="Genomic_DNA"/>
</dbReference>
<dbReference type="InterPro" id="IPR001138">
    <property type="entry name" value="Zn2Cys6_DnaBD"/>
</dbReference>
<dbReference type="Gene3D" id="4.10.240.10">
    <property type="entry name" value="Zn(2)-C6 fungal-type DNA-binding domain"/>
    <property type="match status" value="1"/>
</dbReference>
<keyword evidence="1" id="KW-0479">Metal-binding</keyword>
<sequence>MPNRRKTHKKSRGGCLTCKKRRVKCDETHPTCRRCIYTGWSCSWTSASVPSSIPSRIFQTQRETRYFDFFRLQTVVDLSGWSPSSFWQRLVLQMVHSEPPARRAAIALGALHVEGASCPHVLRYYGEALTTLRRLLNQSETSLDSIDVCLTTCLLLSCFEIARKDYTAANIHYSRGLEILRTFSPNLIHPQAASPATPDTPSTEPAQPAQYLPCYERSLLAHFSLLETHVISFLDNRPGYHQDPIYVEYDLSQLSIPLQFTSLPEATDSFVRLLHTVQNRAIRTSNHLAFATPDSAPNDDGTFPHRETYAASMRHGTRLRAVLRESLTGLTAWTHAFDAFLASVSGSVSGVGIGSDVPGDDLPLRHQRVVALLRGHANLLYIRCAREPTLGEMGYDAFLPQYEAAVRELERAVALAWAEKAASTPLTLTLTPIPGTATATATGTSPSPGSTSTSTSASTPRPRQQQQEGQKQRPLFSLGLGVLHASYDILAKCRDRGIRERGLAVLSRMPYQEGLWTGANARRAIGRIVEFEEMYRTPGVEGPEGIAREHRIVGVNFLFRPGRFKVIADWVDRREGGWVDLE</sequence>
<protein>
    <recommendedName>
        <fullName evidence="8">Zn(2)-C6 fungal-type domain-containing protein</fullName>
    </recommendedName>
</protein>
<feature type="domain" description="Zn(2)-C6 fungal-type" evidence="8">
    <location>
        <begin position="14"/>
        <end position="44"/>
    </location>
</feature>
<dbReference type="GeneID" id="98139355"/>
<evidence type="ECO:0000256" key="3">
    <source>
        <dbReference type="ARBA" id="ARBA00023015"/>
    </source>
</evidence>
<dbReference type="PANTHER" id="PTHR36206">
    <property type="entry name" value="ASPERCRYPTIN BIOSYNTHESIS CLUSTER-SPECIFIC TRANSCRIPTION REGULATOR ATNN-RELATED"/>
    <property type="match status" value="1"/>
</dbReference>
<name>A0ABR4LRS7_9EURO</name>
<comment type="caution">
    <text evidence="9">The sequence shown here is derived from an EMBL/GenBank/DDBJ whole genome shotgun (WGS) entry which is preliminary data.</text>
</comment>
<dbReference type="CDD" id="cd00067">
    <property type="entry name" value="GAL4"/>
    <property type="match status" value="1"/>
</dbReference>
<dbReference type="SUPFAM" id="SSF57701">
    <property type="entry name" value="Zn2/Cys6 DNA-binding domain"/>
    <property type="match status" value="1"/>
</dbReference>